<dbReference type="Proteomes" id="UP001141434">
    <property type="component" value="Unassembled WGS sequence"/>
</dbReference>
<organism evidence="2 3">
    <name type="scientific">Penicillium alfredii</name>
    <dbReference type="NCBI Taxonomy" id="1506179"/>
    <lineage>
        <taxon>Eukaryota</taxon>
        <taxon>Fungi</taxon>
        <taxon>Dikarya</taxon>
        <taxon>Ascomycota</taxon>
        <taxon>Pezizomycotina</taxon>
        <taxon>Eurotiomycetes</taxon>
        <taxon>Eurotiomycetidae</taxon>
        <taxon>Eurotiales</taxon>
        <taxon>Aspergillaceae</taxon>
        <taxon>Penicillium</taxon>
    </lineage>
</organism>
<dbReference type="OrthoDB" id="4306236at2759"/>
<reference evidence="2" key="1">
    <citation type="submission" date="2022-11" db="EMBL/GenBank/DDBJ databases">
        <authorList>
            <person name="Petersen C."/>
        </authorList>
    </citation>
    <scope>NUCLEOTIDE SEQUENCE</scope>
    <source>
        <strain evidence="2">IBT 34128</strain>
    </source>
</reference>
<comment type="caution">
    <text evidence="2">The sequence shown here is derived from an EMBL/GenBank/DDBJ whole genome shotgun (WGS) entry which is preliminary data.</text>
</comment>
<protein>
    <submittedName>
        <fullName evidence="2">Uncharacterized protein</fullName>
    </submittedName>
</protein>
<proteinExistence type="predicted"/>
<dbReference type="EMBL" id="JAPMSZ010000004">
    <property type="protein sequence ID" value="KAJ5104485.1"/>
    <property type="molecule type" value="Genomic_DNA"/>
</dbReference>
<keyword evidence="3" id="KW-1185">Reference proteome</keyword>
<evidence type="ECO:0000313" key="2">
    <source>
        <dbReference type="EMBL" id="KAJ5104485.1"/>
    </source>
</evidence>
<dbReference type="RefSeq" id="XP_056513481.1">
    <property type="nucleotide sequence ID" value="XM_056652414.1"/>
</dbReference>
<feature type="region of interest" description="Disordered" evidence="1">
    <location>
        <begin position="1"/>
        <end position="34"/>
    </location>
</feature>
<evidence type="ECO:0000256" key="1">
    <source>
        <dbReference type="SAM" id="MobiDB-lite"/>
    </source>
</evidence>
<dbReference type="GeneID" id="81391582"/>
<reference evidence="2" key="2">
    <citation type="journal article" date="2023" name="IMA Fungus">
        <title>Comparative genomic study of the Penicillium genus elucidates a diverse pangenome and 15 lateral gene transfer events.</title>
        <authorList>
            <person name="Petersen C."/>
            <person name="Sorensen T."/>
            <person name="Nielsen M.R."/>
            <person name="Sondergaard T.E."/>
            <person name="Sorensen J.L."/>
            <person name="Fitzpatrick D.A."/>
            <person name="Frisvad J.C."/>
            <person name="Nielsen K.L."/>
        </authorList>
    </citation>
    <scope>NUCLEOTIDE SEQUENCE</scope>
    <source>
        <strain evidence="2">IBT 34128</strain>
    </source>
</reference>
<dbReference type="AlphaFoldDB" id="A0A9W9FQF7"/>
<sequence>MSPKREEKEEEEEEEKLRSKRRGGGEGLGQAKVQGGPVVIPFENLFLRPATQPAEGDIIVTDNDPREIAKCIWAVMF</sequence>
<gene>
    <name evidence="2" type="ORF">NUU61_001832</name>
</gene>
<accession>A0A9W9FQF7</accession>
<name>A0A9W9FQF7_9EURO</name>
<evidence type="ECO:0000313" key="3">
    <source>
        <dbReference type="Proteomes" id="UP001141434"/>
    </source>
</evidence>